<feature type="region of interest" description="Disordered" evidence="1">
    <location>
        <begin position="9"/>
        <end position="53"/>
    </location>
</feature>
<keyword evidence="3" id="KW-1185">Reference proteome</keyword>
<reference evidence="2" key="2">
    <citation type="submission" date="2021-02" db="EMBL/GenBank/DDBJ databases">
        <authorList>
            <person name="Kimball J.A."/>
            <person name="Haas M.W."/>
            <person name="Macchietto M."/>
            <person name="Kono T."/>
            <person name="Duquette J."/>
            <person name="Shao M."/>
        </authorList>
    </citation>
    <scope>NUCLEOTIDE SEQUENCE</scope>
    <source>
        <tissue evidence="2">Fresh leaf tissue</tissue>
    </source>
</reference>
<evidence type="ECO:0000313" key="2">
    <source>
        <dbReference type="EMBL" id="KAG8044448.1"/>
    </source>
</evidence>
<evidence type="ECO:0000313" key="3">
    <source>
        <dbReference type="Proteomes" id="UP000729402"/>
    </source>
</evidence>
<gene>
    <name evidence="2" type="ORF">GUJ93_ZPchr0127g7101</name>
</gene>
<organism evidence="2 3">
    <name type="scientific">Zizania palustris</name>
    <name type="common">Northern wild rice</name>
    <dbReference type="NCBI Taxonomy" id="103762"/>
    <lineage>
        <taxon>Eukaryota</taxon>
        <taxon>Viridiplantae</taxon>
        <taxon>Streptophyta</taxon>
        <taxon>Embryophyta</taxon>
        <taxon>Tracheophyta</taxon>
        <taxon>Spermatophyta</taxon>
        <taxon>Magnoliopsida</taxon>
        <taxon>Liliopsida</taxon>
        <taxon>Poales</taxon>
        <taxon>Poaceae</taxon>
        <taxon>BOP clade</taxon>
        <taxon>Oryzoideae</taxon>
        <taxon>Oryzeae</taxon>
        <taxon>Zizaniinae</taxon>
        <taxon>Zizania</taxon>
    </lineage>
</organism>
<name>A0A8J5VEM0_ZIZPA</name>
<evidence type="ECO:0000256" key="1">
    <source>
        <dbReference type="SAM" id="MobiDB-lite"/>
    </source>
</evidence>
<feature type="region of interest" description="Disordered" evidence="1">
    <location>
        <begin position="100"/>
        <end position="123"/>
    </location>
</feature>
<comment type="caution">
    <text evidence="2">The sequence shown here is derived from an EMBL/GenBank/DDBJ whole genome shotgun (WGS) entry which is preliminary data.</text>
</comment>
<feature type="compositionally biased region" description="Low complexity" evidence="1">
    <location>
        <begin position="9"/>
        <end position="21"/>
    </location>
</feature>
<dbReference type="EMBL" id="JAAALK010000674">
    <property type="protein sequence ID" value="KAG8044448.1"/>
    <property type="molecule type" value="Genomic_DNA"/>
</dbReference>
<protein>
    <submittedName>
        <fullName evidence="2">Uncharacterized protein</fullName>
    </submittedName>
</protein>
<proteinExistence type="predicted"/>
<feature type="compositionally biased region" description="Basic and acidic residues" evidence="1">
    <location>
        <begin position="28"/>
        <end position="45"/>
    </location>
</feature>
<dbReference type="AlphaFoldDB" id="A0A8J5VEM0"/>
<sequence length="138" mass="14993">MLKLRLAMAARKAVGDGSSENHGGGVGRGREIGRARAPPRSREDLSPTPSYHSHRAIYARTNCLVREGRRWGKHEGVLTGRRARPQGSVGLSGARWRVGGVDSGPPTAPLSAPSGAAEWRGRGRRVEVLRREEQRPKC</sequence>
<reference evidence="2" key="1">
    <citation type="journal article" date="2021" name="bioRxiv">
        <title>Whole Genome Assembly and Annotation of Northern Wild Rice, Zizania palustris L., Supports a Whole Genome Duplication in the Zizania Genus.</title>
        <authorList>
            <person name="Haas M."/>
            <person name="Kono T."/>
            <person name="Macchietto M."/>
            <person name="Millas R."/>
            <person name="McGilp L."/>
            <person name="Shao M."/>
            <person name="Duquette J."/>
            <person name="Hirsch C.N."/>
            <person name="Kimball J."/>
        </authorList>
    </citation>
    <scope>NUCLEOTIDE SEQUENCE</scope>
    <source>
        <tissue evidence="2">Fresh leaf tissue</tissue>
    </source>
</reference>
<dbReference type="Proteomes" id="UP000729402">
    <property type="component" value="Unassembled WGS sequence"/>
</dbReference>
<accession>A0A8J5VEM0</accession>